<feature type="compositionally biased region" description="Polar residues" evidence="7">
    <location>
        <begin position="700"/>
        <end position="719"/>
    </location>
</feature>
<dbReference type="PANTHER" id="PTHR24211">
    <property type="entry name" value="LIM DOMAIN-CONTAINING PROTEIN"/>
    <property type="match status" value="1"/>
</dbReference>
<dbReference type="Gene3D" id="2.10.110.10">
    <property type="entry name" value="Cysteine Rich Protein"/>
    <property type="match status" value="3"/>
</dbReference>
<feature type="compositionally biased region" description="Acidic residues" evidence="7">
    <location>
        <begin position="136"/>
        <end position="148"/>
    </location>
</feature>
<evidence type="ECO:0008006" key="12">
    <source>
        <dbReference type="Google" id="ProtNLM"/>
    </source>
</evidence>
<keyword evidence="4 6" id="KW-0862">Zinc</keyword>
<feature type="region of interest" description="Disordered" evidence="7">
    <location>
        <begin position="106"/>
        <end position="154"/>
    </location>
</feature>
<dbReference type="Proteomes" id="UP000789390">
    <property type="component" value="Unassembled WGS sequence"/>
</dbReference>
<feature type="domain" description="PET" evidence="9">
    <location>
        <begin position="281"/>
        <end position="389"/>
    </location>
</feature>
<sequence>MEVSTTTSKCANGGLPGSSSAAVVAKVSTVAASSAEEEDLAASASGVSNRKEGGNSGGSLLQMHKPLAHLLAHRQWWKVCWVYGDQQKYYRQLYGRKKNLTTLRSTVSSDATKSSSLSSSSCCNDDGNHHSGGVVDQEEEEEEEEDDAAVSSSSFNTVPCFHTSEKVCRNCKCPREDHQEQRPYQAGGAVANGYNPPHQPQPMMQQQQPRAGYAPFQQPSPQSLTSQSSETMQLLSANTSSDKLVLGRGASGLFHPLQSSSSLQQQQHNHPHHHQLGGLATDVLRHSQSDDDSGCALEEYTWVPPGLKPDQVHLYFSVLPEEKVPYVNSIGEKYRIRQLLHQLPPHDNEVRYCSSLSEDEKKELRLFSAQRKREALGRGTVRQLPVANPVPTSCHQCTEPMGGGDMAVMASRAGPAHCWHPGCFSCSVCRELLVDLIYFYRDGRLFCGRHHAETLKPRCAACDELILADECTEAEGRAWHMRHFACFECDRVLGGQRYIMRDSRPYCLHCFDAIFSEYCDACGEPIGVDQGQMTHEGQHWHATDGCFCCHTCRASLLGRPFLPRRGLIFCSIGCSKGEPPTPSTDSNANTPTHSNNSSTNNSLMHHHHQSGISGPSPSLLPSIGSPSSSASRSPRRIRSGKTQQQQQRWRGRNGNQDDANSETTEVSDYSSSQQQQQQQILSPASSASLNMGLPPAPPRSVTSAVSAGSDLNSPSPNQVRRSKRQPMTDLSSLGGSSLNGTTSPVSSPMSSVGIAHRGVVDYRQHVASPELPLQSASSSNLQMNLPSQQQQQFVSAGNSPTHVYRSPRMGRKSLRPYQAPPQQQPAPPLYENHPPLENLSLDDSPRYRSESMMYSVLPSSPEQQQVEPKSTEMPRQEVQTENVAVVPPTSNAQSTPDSATTTTDPAVLNLEQLLSKVAAGGMAPLLTKQVLDKLLEAAAAANLIQPQQQQLTGLRRSPDTHSSSLPDLTTQTEPDGNQTGSNDDEEEETPADASSPVGDGCTPRKSNLMTGRSKNGGADSRQLSVRFDPNQVPMIEGASGGGRSPEGDTSSSSSSGGGCRKTNDHHHHPSSCSSSFSYKSGSRRKQQQLQVQQQNPNVPRSHSYSGRSALEEAMNSGSATGFGTRAEAGPSSGRPVNRHRPINDMDMVSVCSTCSSSSSDEEEDYSSYRLPAARRAAYGGVRISYVPNDAMALASARQRSQTLQTSTTGLSSRTASNAGDKEKDKNCIIS</sequence>
<feature type="region of interest" description="Disordered" evidence="7">
    <location>
        <begin position="187"/>
        <end position="230"/>
    </location>
</feature>
<feature type="compositionally biased region" description="Low complexity" evidence="7">
    <location>
        <begin position="106"/>
        <end position="121"/>
    </location>
</feature>
<dbReference type="Pfam" id="PF00412">
    <property type="entry name" value="LIM"/>
    <property type="match status" value="2"/>
</dbReference>
<feature type="compositionally biased region" description="Polar residues" evidence="7">
    <location>
        <begin position="960"/>
        <end position="981"/>
    </location>
</feature>
<gene>
    <name evidence="10" type="ORF">DGAL_LOCUS6192</name>
</gene>
<feature type="compositionally biased region" description="Low complexity" evidence="7">
    <location>
        <begin position="777"/>
        <end position="792"/>
    </location>
</feature>
<keyword evidence="2 6" id="KW-0479">Metal-binding</keyword>
<dbReference type="InterPro" id="IPR001781">
    <property type="entry name" value="Znf_LIM"/>
</dbReference>
<dbReference type="EMBL" id="CAKKLH010000112">
    <property type="protein sequence ID" value="CAH0103610.1"/>
    <property type="molecule type" value="Genomic_DNA"/>
</dbReference>
<dbReference type="SUPFAM" id="SSF57716">
    <property type="entry name" value="Glucocorticoid receptor-like (DNA-binding domain)"/>
    <property type="match status" value="2"/>
</dbReference>
<evidence type="ECO:0000256" key="5">
    <source>
        <dbReference type="ARBA" id="ARBA00023038"/>
    </source>
</evidence>
<evidence type="ECO:0000259" key="9">
    <source>
        <dbReference type="PROSITE" id="PS51303"/>
    </source>
</evidence>
<protein>
    <recommendedName>
        <fullName evidence="12">Prickle protein 2</fullName>
    </recommendedName>
</protein>
<feature type="compositionally biased region" description="Polar residues" evidence="7">
    <location>
        <begin position="657"/>
        <end position="669"/>
    </location>
</feature>
<dbReference type="CDD" id="cd09418">
    <property type="entry name" value="LIM2_Prickle"/>
    <property type="match status" value="1"/>
</dbReference>
<feature type="compositionally biased region" description="Polar residues" evidence="7">
    <location>
        <begin position="857"/>
        <end position="868"/>
    </location>
</feature>
<dbReference type="InterPro" id="IPR033726">
    <property type="entry name" value="LIM2_prickle"/>
</dbReference>
<comment type="similarity">
    <text evidence="1">Belongs to the prickle / espinas / testin family.</text>
</comment>
<feature type="compositionally biased region" description="Low complexity" evidence="7">
    <location>
        <begin position="894"/>
        <end position="903"/>
    </location>
</feature>
<dbReference type="PROSITE" id="PS50023">
    <property type="entry name" value="LIM_DOMAIN_2"/>
    <property type="match status" value="2"/>
</dbReference>
<evidence type="ECO:0000256" key="6">
    <source>
        <dbReference type="PROSITE-ProRule" id="PRU00125"/>
    </source>
</evidence>
<feature type="compositionally biased region" description="Low complexity" evidence="7">
    <location>
        <begin position="643"/>
        <end position="656"/>
    </location>
</feature>
<evidence type="ECO:0000313" key="10">
    <source>
        <dbReference type="EMBL" id="CAH0103610.1"/>
    </source>
</evidence>
<dbReference type="GO" id="GO:0008270">
    <property type="term" value="F:zinc ion binding"/>
    <property type="evidence" value="ECO:0007669"/>
    <property type="project" value="InterPro"/>
</dbReference>
<feature type="compositionally biased region" description="Low complexity" evidence="7">
    <location>
        <begin position="1197"/>
        <end position="1214"/>
    </location>
</feature>
<evidence type="ECO:0000259" key="8">
    <source>
        <dbReference type="PROSITE" id="PS50023"/>
    </source>
</evidence>
<evidence type="ECO:0000313" key="11">
    <source>
        <dbReference type="Proteomes" id="UP000789390"/>
    </source>
</evidence>
<feature type="compositionally biased region" description="Low complexity" evidence="7">
    <location>
        <begin position="1070"/>
        <end position="1080"/>
    </location>
</feature>
<dbReference type="SMART" id="SM00132">
    <property type="entry name" value="LIM"/>
    <property type="match status" value="3"/>
</dbReference>
<accession>A0A8J2WLM2</accession>
<dbReference type="FunFam" id="2.10.110.10:FF:000005">
    <property type="entry name" value="Testin isoform 1"/>
    <property type="match status" value="1"/>
</dbReference>
<dbReference type="CDD" id="cd09415">
    <property type="entry name" value="LIM1_Prickle"/>
    <property type="match status" value="1"/>
</dbReference>
<dbReference type="FunFam" id="2.10.110.10:FF:000035">
    <property type="entry name" value="prickle-like protein 2 isoform X1"/>
    <property type="match status" value="1"/>
</dbReference>
<dbReference type="PROSITE" id="PS51303">
    <property type="entry name" value="PET"/>
    <property type="match status" value="1"/>
</dbReference>
<name>A0A8J2WLM2_9CRUS</name>
<evidence type="ECO:0000256" key="1">
    <source>
        <dbReference type="ARBA" id="ARBA00008268"/>
    </source>
</evidence>
<keyword evidence="3" id="KW-0677">Repeat</keyword>
<dbReference type="OrthoDB" id="10069167at2759"/>
<dbReference type="InterPro" id="IPR033725">
    <property type="entry name" value="LIM1_prickle"/>
</dbReference>
<dbReference type="InterPro" id="IPR033723">
    <property type="entry name" value="PET_prickle"/>
</dbReference>
<dbReference type="AlphaFoldDB" id="A0A8J2WLM2"/>
<feature type="compositionally biased region" description="Basic and acidic residues" evidence="7">
    <location>
        <begin position="1219"/>
        <end position="1230"/>
    </location>
</feature>
<dbReference type="InterPro" id="IPR010442">
    <property type="entry name" value="PET_domain"/>
</dbReference>
<evidence type="ECO:0000256" key="4">
    <source>
        <dbReference type="ARBA" id="ARBA00022833"/>
    </source>
</evidence>
<feature type="region of interest" description="Disordered" evidence="7">
    <location>
        <begin position="34"/>
        <end position="59"/>
    </location>
</feature>
<feature type="compositionally biased region" description="Low complexity" evidence="7">
    <location>
        <begin position="610"/>
        <end position="632"/>
    </location>
</feature>
<evidence type="ECO:0000256" key="7">
    <source>
        <dbReference type="SAM" id="MobiDB-lite"/>
    </source>
</evidence>
<feature type="region of interest" description="Disordered" evidence="7">
    <location>
        <begin position="770"/>
        <end position="903"/>
    </location>
</feature>
<feature type="compositionally biased region" description="Polar residues" evidence="7">
    <location>
        <begin position="1004"/>
        <end position="1013"/>
    </location>
</feature>
<feature type="compositionally biased region" description="Low complexity" evidence="7">
    <location>
        <begin position="670"/>
        <end position="689"/>
    </location>
</feature>
<dbReference type="PROSITE" id="PS00478">
    <property type="entry name" value="LIM_DOMAIN_1"/>
    <property type="match status" value="1"/>
</dbReference>
<dbReference type="CDD" id="cd09420">
    <property type="entry name" value="LIM3_Prickle"/>
    <property type="match status" value="1"/>
</dbReference>
<dbReference type="InterPro" id="IPR033727">
    <property type="entry name" value="LIM3_prickle"/>
</dbReference>
<reference evidence="10" key="1">
    <citation type="submission" date="2021-11" db="EMBL/GenBank/DDBJ databases">
        <authorList>
            <person name="Schell T."/>
        </authorList>
    </citation>
    <scope>NUCLEOTIDE SEQUENCE</scope>
    <source>
        <strain evidence="10">M5</strain>
    </source>
</reference>
<organism evidence="10 11">
    <name type="scientific">Daphnia galeata</name>
    <dbReference type="NCBI Taxonomy" id="27404"/>
    <lineage>
        <taxon>Eukaryota</taxon>
        <taxon>Metazoa</taxon>
        <taxon>Ecdysozoa</taxon>
        <taxon>Arthropoda</taxon>
        <taxon>Crustacea</taxon>
        <taxon>Branchiopoda</taxon>
        <taxon>Diplostraca</taxon>
        <taxon>Cladocera</taxon>
        <taxon>Anomopoda</taxon>
        <taxon>Daphniidae</taxon>
        <taxon>Daphnia</taxon>
    </lineage>
</organism>
<keyword evidence="11" id="KW-1185">Reference proteome</keyword>
<feature type="compositionally biased region" description="Low complexity" evidence="7">
    <location>
        <begin position="201"/>
        <end position="229"/>
    </location>
</feature>
<feature type="compositionally biased region" description="Polar residues" evidence="7">
    <location>
        <begin position="877"/>
        <end position="893"/>
    </location>
</feature>
<feature type="region of interest" description="Disordered" evidence="7">
    <location>
        <begin position="1197"/>
        <end position="1230"/>
    </location>
</feature>
<feature type="compositionally biased region" description="Low complexity" evidence="7">
    <location>
        <begin position="728"/>
        <end position="751"/>
    </location>
</feature>
<proteinExistence type="inferred from homology"/>
<feature type="region of interest" description="Disordered" evidence="7">
    <location>
        <begin position="948"/>
        <end position="1144"/>
    </location>
</feature>
<evidence type="ECO:0000256" key="2">
    <source>
        <dbReference type="ARBA" id="ARBA00022723"/>
    </source>
</evidence>
<feature type="domain" description="LIM zinc-binding" evidence="8">
    <location>
        <begin position="392"/>
        <end position="456"/>
    </location>
</feature>
<feature type="region of interest" description="Disordered" evidence="7">
    <location>
        <begin position="578"/>
        <end position="751"/>
    </location>
</feature>
<dbReference type="Pfam" id="PF06297">
    <property type="entry name" value="PET"/>
    <property type="match status" value="1"/>
</dbReference>
<dbReference type="InterPro" id="IPR047120">
    <property type="entry name" value="Pk/Esn/Tes"/>
</dbReference>
<dbReference type="PANTHER" id="PTHR24211:SF20">
    <property type="entry name" value="PROTEIN ESPINAS-RELATED"/>
    <property type="match status" value="1"/>
</dbReference>
<comment type="caution">
    <text evidence="10">The sequence shown here is derived from an EMBL/GenBank/DDBJ whole genome shotgun (WGS) entry which is preliminary data.</text>
</comment>
<dbReference type="CDD" id="cd09827">
    <property type="entry name" value="PET_Prickle"/>
    <property type="match status" value="1"/>
</dbReference>
<keyword evidence="5 6" id="KW-0440">LIM domain</keyword>
<evidence type="ECO:0000256" key="3">
    <source>
        <dbReference type="ARBA" id="ARBA00022737"/>
    </source>
</evidence>
<feature type="compositionally biased region" description="Low complexity" evidence="7">
    <location>
        <begin position="1087"/>
        <end position="1099"/>
    </location>
</feature>
<feature type="domain" description="LIM zinc-binding" evidence="8">
    <location>
        <begin position="457"/>
        <end position="517"/>
    </location>
</feature>
<feature type="compositionally biased region" description="Low complexity" evidence="7">
    <location>
        <begin position="586"/>
        <end position="603"/>
    </location>
</feature>
<feature type="compositionally biased region" description="Pro residues" evidence="7">
    <location>
        <begin position="818"/>
        <end position="828"/>
    </location>
</feature>